<protein>
    <recommendedName>
        <fullName evidence="4">Flavin reductase like domain-containing protein</fullName>
    </recommendedName>
</protein>
<evidence type="ECO:0000313" key="6">
    <source>
        <dbReference type="Proteomes" id="UP001147746"/>
    </source>
</evidence>
<dbReference type="Proteomes" id="UP001147746">
    <property type="component" value="Unassembled WGS sequence"/>
</dbReference>
<dbReference type="InterPro" id="IPR012349">
    <property type="entry name" value="Split_barrel_FMN-bd"/>
</dbReference>
<sequence>MTHSLISPAIFYWGTPVVLVTTTNKDGTPNISPISSAWWLGNRCILGLAGNSQTTMNLLRTKQCVLNLPDHTMVSNVNALARTTGTEDVPESKINRGYRYEKDKFKIAALTPQSSIMVTPPRVRECPVQMEAELVEMHQLMKDGPSELKGALLAIEVKILQTHIIDVLRMNGHANRVDPDKWKPMIMSFQRLYGLRDGELANSTLAEIDEESYRLLSCPKEES</sequence>
<accession>A0A9W9KYV3</accession>
<comment type="cofactor">
    <cofactor evidence="1">
        <name>FMN</name>
        <dbReference type="ChEBI" id="CHEBI:58210"/>
    </cofactor>
</comment>
<proteinExistence type="inferred from homology"/>
<dbReference type="InterPro" id="IPR002563">
    <property type="entry name" value="Flavin_Rdtase-like_dom"/>
</dbReference>
<dbReference type="Pfam" id="PF01613">
    <property type="entry name" value="Flavin_Reduct"/>
    <property type="match status" value="1"/>
</dbReference>
<feature type="domain" description="Flavin reductase like" evidence="4">
    <location>
        <begin position="15"/>
        <end position="140"/>
    </location>
</feature>
<organism evidence="5 6">
    <name type="scientific">Penicillium atrosanguineum</name>
    <dbReference type="NCBI Taxonomy" id="1132637"/>
    <lineage>
        <taxon>Eukaryota</taxon>
        <taxon>Fungi</taxon>
        <taxon>Dikarya</taxon>
        <taxon>Ascomycota</taxon>
        <taxon>Pezizomycotina</taxon>
        <taxon>Eurotiomycetes</taxon>
        <taxon>Eurotiomycetidae</taxon>
        <taxon>Eurotiales</taxon>
        <taxon>Aspergillaceae</taxon>
        <taxon>Penicillium</taxon>
    </lineage>
</organism>
<dbReference type="InterPro" id="IPR052174">
    <property type="entry name" value="Flavoredoxin"/>
</dbReference>
<dbReference type="PANTHER" id="PTHR43567:SF1">
    <property type="entry name" value="FLAVOREDOXIN"/>
    <property type="match status" value="1"/>
</dbReference>
<reference evidence="5" key="1">
    <citation type="submission" date="2022-12" db="EMBL/GenBank/DDBJ databases">
        <authorList>
            <person name="Petersen C."/>
        </authorList>
    </citation>
    <scope>NUCLEOTIDE SEQUENCE</scope>
    <source>
        <strain evidence="5">IBT 21472</strain>
    </source>
</reference>
<evidence type="ECO:0000256" key="3">
    <source>
        <dbReference type="ARBA" id="ARBA00038054"/>
    </source>
</evidence>
<keyword evidence="6" id="KW-1185">Reference proteome</keyword>
<comment type="similarity">
    <text evidence="3">Belongs to the flavoredoxin family.</text>
</comment>
<comment type="caution">
    <text evidence="5">The sequence shown here is derived from an EMBL/GenBank/DDBJ whole genome shotgun (WGS) entry which is preliminary data.</text>
</comment>
<dbReference type="GO" id="GO:0010181">
    <property type="term" value="F:FMN binding"/>
    <property type="evidence" value="ECO:0007669"/>
    <property type="project" value="InterPro"/>
</dbReference>
<dbReference type="OrthoDB" id="10250990at2759"/>
<dbReference type="EMBL" id="JAPZBO010000001">
    <property type="protein sequence ID" value="KAJ5331433.1"/>
    <property type="molecule type" value="Genomic_DNA"/>
</dbReference>
<evidence type="ECO:0000256" key="2">
    <source>
        <dbReference type="ARBA" id="ARBA00022630"/>
    </source>
</evidence>
<name>A0A9W9KYV3_9EURO</name>
<evidence type="ECO:0000259" key="4">
    <source>
        <dbReference type="Pfam" id="PF01613"/>
    </source>
</evidence>
<dbReference type="PANTHER" id="PTHR43567">
    <property type="entry name" value="FLAVOREDOXIN-RELATED-RELATED"/>
    <property type="match status" value="1"/>
</dbReference>
<dbReference type="SUPFAM" id="SSF50475">
    <property type="entry name" value="FMN-binding split barrel"/>
    <property type="match status" value="1"/>
</dbReference>
<keyword evidence="2" id="KW-0285">Flavoprotein</keyword>
<dbReference type="AlphaFoldDB" id="A0A9W9KYV3"/>
<reference evidence="5" key="2">
    <citation type="journal article" date="2023" name="IMA Fungus">
        <title>Comparative genomic study of the Penicillium genus elucidates a diverse pangenome and 15 lateral gene transfer events.</title>
        <authorList>
            <person name="Petersen C."/>
            <person name="Sorensen T."/>
            <person name="Nielsen M.R."/>
            <person name="Sondergaard T.E."/>
            <person name="Sorensen J.L."/>
            <person name="Fitzpatrick D.A."/>
            <person name="Frisvad J.C."/>
            <person name="Nielsen K.L."/>
        </authorList>
    </citation>
    <scope>NUCLEOTIDE SEQUENCE</scope>
    <source>
        <strain evidence="5">IBT 21472</strain>
    </source>
</reference>
<dbReference type="Gene3D" id="2.30.110.10">
    <property type="entry name" value="Electron Transport, Fmn-binding Protein, Chain A"/>
    <property type="match status" value="1"/>
</dbReference>
<gene>
    <name evidence="5" type="ORF">N7476_001216</name>
</gene>
<evidence type="ECO:0000256" key="1">
    <source>
        <dbReference type="ARBA" id="ARBA00001917"/>
    </source>
</evidence>
<evidence type="ECO:0000313" key="5">
    <source>
        <dbReference type="EMBL" id="KAJ5331433.1"/>
    </source>
</evidence>